<dbReference type="GeneID" id="18563817"/>
<name>G3MAY7_9CAUD</name>
<evidence type="ECO:0000313" key="2">
    <source>
        <dbReference type="Proteomes" id="UP000009273"/>
    </source>
</evidence>
<protein>
    <submittedName>
        <fullName evidence="1">Gp607</fullName>
    </submittedName>
</protein>
<proteinExistence type="predicted"/>
<keyword evidence="2" id="KW-1185">Reference proteome</keyword>
<dbReference type="EMBL" id="JN638751">
    <property type="protein sequence ID" value="AEO93852.1"/>
    <property type="molecule type" value="Genomic_DNA"/>
</dbReference>
<sequence>MNLSTENNKYNLDLTNSEELKDFREWLEKTYHESSKKNVNLHVITETCCYPAEINESKGSLKDCLDELFGYFTKPEDPTYEIAVYTKEIEEIWNEDLIFSTRSGVSTYEKGVRKLIG</sequence>
<accession>G3MAY7</accession>
<reference evidence="1 2" key="1">
    <citation type="submission" date="2011-09" db="EMBL/GenBank/DDBJ databases">
        <authorList>
            <person name="Pope W.H."/>
            <person name="Pedulla M.L."/>
            <person name="Ford M.E."/>
            <person name="Peebles C.L."/>
            <person name="Hatfull G.H."/>
            <person name="Hendrix R.W."/>
        </authorList>
    </citation>
    <scope>NUCLEOTIDE SEQUENCE [LARGE SCALE GENOMIC DNA]</scope>
    <source>
        <strain evidence="1">G</strain>
    </source>
</reference>
<dbReference type="Proteomes" id="UP000009273">
    <property type="component" value="Segment"/>
</dbReference>
<evidence type="ECO:0000313" key="1">
    <source>
        <dbReference type="EMBL" id="AEO93852.1"/>
    </source>
</evidence>
<dbReference type="KEGG" id="vg:18563817"/>
<gene>
    <name evidence="1" type="primary">607</name>
    <name evidence="1" type="ORF">G_607</name>
</gene>
<dbReference type="RefSeq" id="YP_009015899.1">
    <property type="nucleotide sequence ID" value="NC_023719.1"/>
</dbReference>
<organism evidence="1 2">
    <name type="scientific">Bacillus phage G</name>
    <dbReference type="NCBI Taxonomy" id="2884420"/>
    <lineage>
        <taxon>Viruses</taxon>
        <taxon>Duplodnaviria</taxon>
        <taxon>Heunggongvirae</taxon>
        <taxon>Uroviricota</taxon>
        <taxon>Caudoviricetes</taxon>
        <taxon>Donellivirus</taxon>
        <taxon>Donellivirus gee</taxon>
    </lineage>
</organism>